<protein>
    <submittedName>
        <fullName evidence="1">Uncharacterized protein</fullName>
    </submittedName>
</protein>
<dbReference type="EMBL" id="GBRH01255711">
    <property type="protein sequence ID" value="JAD42184.1"/>
    <property type="molecule type" value="Transcribed_RNA"/>
</dbReference>
<organism evidence="1">
    <name type="scientific">Arundo donax</name>
    <name type="common">Giant reed</name>
    <name type="synonym">Donax arundinaceus</name>
    <dbReference type="NCBI Taxonomy" id="35708"/>
    <lineage>
        <taxon>Eukaryota</taxon>
        <taxon>Viridiplantae</taxon>
        <taxon>Streptophyta</taxon>
        <taxon>Embryophyta</taxon>
        <taxon>Tracheophyta</taxon>
        <taxon>Spermatophyta</taxon>
        <taxon>Magnoliopsida</taxon>
        <taxon>Liliopsida</taxon>
        <taxon>Poales</taxon>
        <taxon>Poaceae</taxon>
        <taxon>PACMAD clade</taxon>
        <taxon>Arundinoideae</taxon>
        <taxon>Arundineae</taxon>
        <taxon>Arundo</taxon>
    </lineage>
</organism>
<proteinExistence type="predicted"/>
<sequence>MEMLYQHLTPSKRILQQPWPMVTSHRREVERCLYQRWVGEHHPGAISVVGWSAVVL</sequence>
<accession>A0A0A8ZS05</accession>
<name>A0A0A8ZS05_ARUDO</name>
<dbReference type="AlphaFoldDB" id="A0A0A8ZS05"/>
<reference evidence="1" key="2">
    <citation type="journal article" date="2015" name="Data Brief">
        <title>Shoot transcriptome of the giant reed, Arundo donax.</title>
        <authorList>
            <person name="Barrero R.A."/>
            <person name="Guerrero F.D."/>
            <person name="Moolhuijzen P."/>
            <person name="Goolsby J.A."/>
            <person name="Tidwell J."/>
            <person name="Bellgard S.E."/>
            <person name="Bellgard M.I."/>
        </authorList>
    </citation>
    <scope>NUCLEOTIDE SEQUENCE</scope>
    <source>
        <tissue evidence="1">Shoot tissue taken approximately 20 cm above the soil surface</tissue>
    </source>
</reference>
<reference evidence="1" key="1">
    <citation type="submission" date="2014-09" db="EMBL/GenBank/DDBJ databases">
        <authorList>
            <person name="Magalhaes I.L.F."/>
            <person name="Oliveira U."/>
            <person name="Santos F.R."/>
            <person name="Vidigal T.H.D.A."/>
            <person name="Brescovit A.D."/>
            <person name="Santos A.J."/>
        </authorList>
    </citation>
    <scope>NUCLEOTIDE SEQUENCE</scope>
    <source>
        <tissue evidence="1">Shoot tissue taken approximately 20 cm above the soil surface</tissue>
    </source>
</reference>
<evidence type="ECO:0000313" key="1">
    <source>
        <dbReference type="EMBL" id="JAD42184.1"/>
    </source>
</evidence>